<proteinExistence type="predicted"/>
<accession>A0ACC2JMU4</accession>
<dbReference type="EMBL" id="JAPUUL010000974">
    <property type="protein sequence ID" value="KAJ8128740.1"/>
    <property type="molecule type" value="Genomic_DNA"/>
</dbReference>
<organism evidence="1 2">
    <name type="scientific">Lasiodiplodia mahajangana</name>
    <dbReference type="NCBI Taxonomy" id="1108764"/>
    <lineage>
        <taxon>Eukaryota</taxon>
        <taxon>Fungi</taxon>
        <taxon>Dikarya</taxon>
        <taxon>Ascomycota</taxon>
        <taxon>Pezizomycotina</taxon>
        <taxon>Dothideomycetes</taxon>
        <taxon>Dothideomycetes incertae sedis</taxon>
        <taxon>Botryosphaeriales</taxon>
        <taxon>Botryosphaeriaceae</taxon>
        <taxon>Lasiodiplodia</taxon>
    </lineage>
</organism>
<evidence type="ECO:0000313" key="1">
    <source>
        <dbReference type="EMBL" id="KAJ8128740.1"/>
    </source>
</evidence>
<comment type="caution">
    <text evidence="1">The sequence shown here is derived from an EMBL/GenBank/DDBJ whole genome shotgun (WGS) entry which is preliminary data.</text>
</comment>
<gene>
    <name evidence="1" type="ORF">O1611_g4893</name>
</gene>
<name>A0ACC2JMU4_9PEZI</name>
<sequence length="182" mass="20436">MHPVSYNVPSDGNSEEPLNKEVLIISEPSQPSGNRVVVYNFIPSGPGVKSAAYGKPLERGQRSQIANSVTNSRVCYRGPVLRVHWPFEPPKREAPSPDCSTCLPTECSWQPVKEPIVTQQRLSAFLFYQPQAVTEARFRTAATIATVPFLGTCERFRFLWLWPIAQQHNQVLGPEPWGLDVY</sequence>
<protein>
    <submittedName>
        <fullName evidence="1">Uncharacterized protein</fullName>
    </submittedName>
</protein>
<dbReference type="Proteomes" id="UP001153332">
    <property type="component" value="Unassembled WGS sequence"/>
</dbReference>
<reference evidence="1" key="1">
    <citation type="submission" date="2022-12" db="EMBL/GenBank/DDBJ databases">
        <title>Genome Sequence of Lasiodiplodia mahajangana.</title>
        <authorList>
            <person name="Buettner E."/>
        </authorList>
    </citation>
    <scope>NUCLEOTIDE SEQUENCE</scope>
    <source>
        <strain evidence="1">VT137</strain>
    </source>
</reference>
<evidence type="ECO:0000313" key="2">
    <source>
        <dbReference type="Proteomes" id="UP001153332"/>
    </source>
</evidence>
<keyword evidence="2" id="KW-1185">Reference proteome</keyword>